<accession>A0ABR2A842</accession>
<protein>
    <submittedName>
        <fullName evidence="1">Uncharacterized protein</fullName>
    </submittedName>
</protein>
<dbReference type="Proteomes" id="UP001396334">
    <property type="component" value="Unassembled WGS sequence"/>
</dbReference>
<gene>
    <name evidence="1" type="ORF">V6N11_046287</name>
</gene>
<name>A0ABR2A842_9ROSI</name>
<keyword evidence="2" id="KW-1185">Reference proteome</keyword>
<organism evidence="1 2">
    <name type="scientific">Hibiscus sabdariffa</name>
    <name type="common">roselle</name>
    <dbReference type="NCBI Taxonomy" id="183260"/>
    <lineage>
        <taxon>Eukaryota</taxon>
        <taxon>Viridiplantae</taxon>
        <taxon>Streptophyta</taxon>
        <taxon>Embryophyta</taxon>
        <taxon>Tracheophyta</taxon>
        <taxon>Spermatophyta</taxon>
        <taxon>Magnoliopsida</taxon>
        <taxon>eudicotyledons</taxon>
        <taxon>Gunneridae</taxon>
        <taxon>Pentapetalae</taxon>
        <taxon>rosids</taxon>
        <taxon>malvids</taxon>
        <taxon>Malvales</taxon>
        <taxon>Malvaceae</taxon>
        <taxon>Malvoideae</taxon>
        <taxon>Hibiscus</taxon>
    </lineage>
</organism>
<proteinExistence type="predicted"/>
<reference evidence="1 2" key="1">
    <citation type="journal article" date="2024" name="G3 (Bethesda)">
        <title>Genome assembly of Hibiscus sabdariffa L. provides insights into metabolisms of medicinal natural products.</title>
        <authorList>
            <person name="Kim T."/>
        </authorList>
    </citation>
    <scope>NUCLEOTIDE SEQUENCE [LARGE SCALE GENOMIC DNA]</scope>
    <source>
        <strain evidence="1">TK-2024</strain>
        <tissue evidence="1">Old leaves</tissue>
    </source>
</reference>
<comment type="caution">
    <text evidence="1">The sequence shown here is derived from an EMBL/GenBank/DDBJ whole genome shotgun (WGS) entry which is preliminary data.</text>
</comment>
<dbReference type="EMBL" id="JBBPBN010000322">
    <property type="protein sequence ID" value="KAK8489175.1"/>
    <property type="molecule type" value="Genomic_DNA"/>
</dbReference>
<evidence type="ECO:0000313" key="2">
    <source>
        <dbReference type="Proteomes" id="UP001396334"/>
    </source>
</evidence>
<evidence type="ECO:0000313" key="1">
    <source>
        <dbReference type="EMBL" id="KAK8489175.1"/>
    </source>
</evidence>
<sequence length="110" mass="12573">MSHLISYHGNVLKSTCNEGFCLFSDFSDKSTDDKQILIRRLQLGDYRMAIPFHDNRGEAHVDRKDESVKSCPCFCCKGRTHMEVTNEQLVHRQGAGAKGRYTRSPYNTSE</sequence>